<feature type="compositionally biased region" description="Low complexity" evidence="1">
    <location>
        <begin position="987"/>
        <end position="1019"/>
    </location>
</feature>
<sequence length="1605" mass="175867">MPKGIWNLLLALFGTDRGLACCGLQFLQLRYTDRHASLKLTVLEKSFACCFFSWSSQVSNMAKAMWFTSMLLVLLCGLCLLAAPTVDSSMEMASGRSGSQESSAVSGSGSSMATSGTSSIEDSLLLAYSTQEERDRNIEWIRRLWAFIFHTDVRNVRVLIIRDIPLSSGHIKSKTQGHNVSYSVTSADTEFANSDTDTYRRQFQEMLPASTSSYLVTFPQGQIPDTVNMTVIDQIRSPSSASTDMTEQENVKTFMLYDTISFSYRNMAERNRVLEIIRRAWETAFGDAATNVDLVVHQDMLNADGTHQLAYVITVLTTQMDWNVQQLESKVRQVLSKANIPSLIILDTSDSGSTTPFSDNGVRSFVFYDTVTMTYSTDAQKAEAVETLRKTWQDVFGSDAWNVQVSVYAEKPASTTATNAHRVSYSIMFSSQNKTDWNFETLKRKFLSMLGSPTIKTGNGFSFVTMKSQGRDLMEPNDDSADDEERDSGSQEGGAGSDDTTDGSDSSDESISPSGAQGRSLGAHAKKSRSSSFKSTTEVTQSKTTKSSSSATEHYFLSDAIQVEYSSQSQRDQLLELIRSMWADLLGNSADDVQISLNDDFARPGSKKRNIIYHILVESSQSGLDLKTYVSRFWSKVSKSDNALLQSATRVLTLPYIQGSLDLNAVGAQQQGSQVSKKGSVSYRLPHIKGTLDLNIASISDNSEEQTKQLQEDRTGSKKSRLTSKLPYIKGSLKLNVATTSSNDGQSEDQSDQHSSTSNKQSHINSQSSSSSEMQHSSENLIKFSIQDTQIIAYTTSAELERYLDSLRSVWIQVLGGESVVSNVEIKVIMDISAPGAHAVTYKITGFSTHRFDVADVMVNFLKSLQSANFIWIMTSRTKSSSAQSQVGAYKKSDQSAQQQSQSSSASEESYDDSDSDSAALQAPATTRSTPKAALVKKGDWKSSSQSQSAQKSQQSFTISNSEDSDDSEDSEDNQDDSDSDSILDQAPATTKSTTKATTEAAVKAKSNEQKSSSSSKYSQKQHETHSGESGDDHEDSDSDSDSSYGQIAATTKTTAKATTTKPAAKIFFGKAKNNQGSSYDQQSDSSHSQQQAEESNDNDSDQDTVQVAITIKKRTTTTAPNKIFFNKDVKIGDTNKYQSQSSSESYLRVGAGQVVDTFRDAIEVTAGPRRPWMVSTSQKMKPIRATVKPQFKAIDDSSNSEKSEDSSSQLQMESSSSMGKKSSSHIMSQTSSSQETSNMVKGEVTIRGALSIRYSSKSEREAAVEDIKKRWLSSDALGDVENAEIKFISEIYAPQWAQLGADIEVHSLAYIITGTARRPIDLTVVRHALRRELVDAKVDYIVVSAQKGGNDETIDDWAVSPSGNTASKSSSSTNGKAAISTSESSSSQTDPFNTYVIYDTLSIRSNDDDEIAVYIDQVQQAWQQVIGNDSDHHLSIYDNQTSGSVQTMKYLVVIFSSSADLNLTMLKSQFVAIKPSAAGSSQSTSSAKHSNAVVLRESISFSYDSEKERDDFVDGIEKLWQNALGRNFQLVEAWLFDELIFETSLESEKSAGKTFSQLSYAVVVVSDKYKLSAGALQASFQQYVITKSVSASKIENCGFQDVLQ</sequence>
<feature type="transmembrane region" description="Helical" evidence="2">
    <location>
        <begin position="66"/>
        <end position="86"/>
    </location>
</feature>
<dbReference type="EMBL" id="BDGG01000013">
    <property type="protein sequence ID" value="GAV06098.1"/>
    <property type="molecule type" value="Genomic_DNA"/>
</dbReference>
<reference evidence="4 5" key="1">
    <citation type="journal article" date="2016" name="Nat. Commun.">
        <title>Extremotolerant tardigrade genome and improved radiotolerance of human cultured cells by tardigrade-unique protein.</title>
        <authorList>
            <person name="Hashimoto T."/>
            <person name="Horikawa D.D."/>
            <person name="Saito Y."/>
            <person name="Kuwahara H."/>
            <person name="Kozuka-Hata H."/>
            <person name="Shin-I T."/>
            <person name="Minakuchi Y."/>
            <person name="Ohishi K."/>
            <person name="Motoyama A."/>
            <person name="Aizu T."/>
            <person name="Enomoto A."/>
            <person name="Kondo K."/>
            <person name="Tanaka S."/>
            <person name="Hara Y."/>
            <person name="Koshikawa S."/>
            <person name="Sagara H."/>
            <person name="Miura T."/>
            <person name="Yokobori S."/>
            <person name="Miyagawa K."/>
            <person name="Suzuki Y."/>
            <person name="Kubo T."/>
            <person name="Oyama M."/>
            <person name="Kohara Y."/>
            <person name="Fujiyama A."/>
            <person name="Arakawa K."/>
            <person name="Katayama T."/>
            <person name="Toyoda A."/>
            <person name="Kunieda T."/>
        </authorList>
    </citation>
    <scope>NUCLEOTIDE SEQUENCE [LARGE SCALE GENOMIC DNA]</scope>
    <source>
        <strain evidence="4 5">YOKOZUNA-1</strain>
    </source>
</reference>
<feature type="region of interest" description="Disordered" evidence="1">
    <location>
        <begin position="471"/>
        <end position="551"/>
    </location>
</feature>
<feature type="compositionally biased region" description="Low complexity" evidence="1">
    <location>
        <begin position="93"/>
        <end position="116"/>
    </location>
</feature>
<evidence type="ECO:0000313" key="5">
    <source>
        <dbReference type="Proteomes" id="UP000186922"/>
    </source>
</evidence>
<protein>
    <recommendedName>
        <fullName evidence="6">SEA domain-containing protein</fullName>
    </recommendedName>
</protein>
<gene>
    <name evidence="4" type="primary">RvY_16130-1</name>
    <name evidence="4" type="synonym">RvY_16130.1</name>
    <name evidence="4" type="ORF">RvY_16130</name>
</gene>
<feature type="compositionally biased region" description="Low complexity" evidence="1">
    <location>
        <begin position="1049"/>
        <end position="1066"/>
    </location>
</feature>
<evidence type="ECO:0000256" key="3">
    <source>
        <dbReference type="SAM" id="SignalP"/>
    </source>
</evidence>
<feature type="compositionally biased region" description="Basic and acidic residues" evidence="1">
    <location>
        <begin position="1194"/>
        <end position="1206"/>
    </location>
</feature>
<feature type="compositionally biased region" description="Low complexity" evidence="1">
    <location>
        <begin position="758"/>
        <end position="773"/>
    </location>
</feature>
<feature type="region of interest" description="Disordered" evidence="1">
    <location>
        <begin position="92"/>
        <end position="116"/>
    </location>
</feature>
<feature type="compositionally biased region" description="Acidic residues" evidence="1">
    <location>
        <begin position="1032"/>
        <end position="1041"/>
    </location>
</feature>
<keyword evidence="2" id="KW-0812">Transmembrane</keyword>
<feature type="compositionally biased region" description="Low complexity" evidence="1">
    <location>
        <begin position="530"/>
        <end position="551"/>
    </location>
</feature>
<feature type="compositionally biased region" description="Acidic residues" evidence="1">
    <location>
        <begin position="963"/>
        <end position="982"/>
    </location>
</feature>
<dbReference type="OrthoDB" id="10657022at2759"/>
<feature type="compositionally biased region" description="Low complexity" evidence="1">
    <location>
        <begin position="1076"/>
        <end position="1092"/>
    </location>
</feature>
<dbReference type="Proteomes" id="UP000186922">
    <property type="component" value="Unassembled WGS sequence"/>
</dbReference>
<evidence type="ECO:0008006" key="6">
    <source>
        <dbReference type="Google" id="ProtNLM"/>
    </source>
</evidence>
<feature type="compositionally biased region" description="Low complexity" evidence="1">
    <location>
        <begin position="1207"/>
        <end position="1234"/>
    </location>
</feature>
<keyword evidence="5" id="KW-1185">Reference proteome</keyword>
<evidence type="ECO:0000313" key="4">
    <source>
        <dbReference type="EMBL" id="GAV06098.1"/>
    </source>
</evidence>
<feature type="compositionally biased region" description="Low complexity" evidence="1">
    <location>
        <begin position="895"/>
        <end position="908"/>
    </location>
</feature>
<feature type="region of interest" description="Disordered" evidence="1">
    <location>
        <begin position="1354"/>
        <end position="1390"/>
    </location>
</feature>
<proteinExistence type="predicted"/>
<keyword evidence="2" id="KW-1133">Transmembrane helix</keyword>
<feature type="signal peptide" evidence="3">
    <location>
        <begin position="1"/>
        <end position="20"/>
    </location>
</feature>
<feature type="chain" id="PRO_5008899107" description="SEA domain-containing protein" evidence="3">
    <location>
        <begin position="21"/>
        <end position="1605"/>
    </location>
</feature>
<accession>A0A1D1W1V2</accession>
<feature type="region of interest" description="Disordered" evidence="1">
    <location>
        <begin position="1176"/>
        <end position="1241"/>
    </location>
</feature>
<feature type="compositionally biased region" description="Basic and acidic residues" evidence="1">
    <location>
        <begin position="1021"/>
        <end position="1031"/>
    </location>
</feature>
<feature type="compositionally biased region" description="Low complexity" evidence="1">
    <location>
        <begin position="1363"/>
        <end position="1388"/>
    </location>
</feature>
<feature type="compositionally biased region" description="Low complexity" evidence="1">
    <location>
        <begin position="942"/>
        <end position="962"/>
    </location>
</feature>
<evidence type="ECO:0000256" key="2">
    <source>
        <dbReference type="SAM" id="Phobius"/>
    </source>
</evidence>
<keyword evidence="2" id="KW-0472">Membrane</keyword>
<feature type="region of interest" description="Disordered" evidence="1">
    <location>
        <begin position="885"/>
        <end position="1106"/>
    </location>
</feature>
<comment type="caution">
    <text evidence="4">The sequence shown here is derived from an EMBL/GenBank/DDBJ whole genome shotgun (WGS) entry which is preliminary data.</text>
</comment>
<name>A0A1D1W1V2_RAMVA</name>
<dbReference type="STRING" id="947166.A0A1D1W1V2"/>
<organism evidence="4 5">
    <name type="scientific">Ramazzottius varieornatus</name>
    <name type="common">Water bear</name>
    <name type="synonym">Tardigrade</name>
    <dbReference type="NCBI Taxonomy" id="947166"/>
    <lineage>
        <taxon>Eukaryota</taxon>
        <taxon>Metazoa</taxon>
        <taxon>Ecdysozoa</taxon>
        <taxon>Tardigrada</taxon>
        <taxon>Eutardigrada</taxon>
        <taxon>Parachela</taxon>
        <taxon>Hypsibioidea</taxon>
        <taxon>Ramazzottiidae</taxon>
        <taxon>Ramazzottius</taxon>
    </lineage>
</organism>
<keyword evidence="3" id="KW-0732">Signal</keyword>
<feature type="compositionally biased region" description="Acidic residues" evidence="1">
    <location>
        <begin position="499"/>
        <end position="508"/>
    </location>
</feature>
<feature type="region of interest" description="Disordered" evidence="1">
    <location>
        <begin position="739"/>
        <end position="773"/>
    </location>
</feature>
<feature type="compositionally biased region" description="Acidic residues" evidence="1">
    <location>
        <begin position="475"/>
        <end position="486"/>
    </location>
</feature>
<evidence type="ECO:0000256" key="1">
    <source>
        <dbReference type="SAM" id="MobiDB-lite"/>
    </source>
</evidence>